<gene>
    <name evidence="2" type="primary">Aste57867_3767</name>
    <name evidence="1" type="ORF">As57867_003756</name>
    <name evidence="2" type="ORF">ASTE57867_3767</name>
</gene>
<name>A0A485KE70_9STRA</name>
<dbReference type="AlphaFoldDB" id="A0A485KE70"/>
<dbReference type="EMBL" id="VJMH01000739">
    <property type="protein sequence ID" value="KAF0714645.1"/>
    <property type="molecule type" value="Genomic_DNA"/>
</dbReference>
<sequence>MRDMTRPFSVYVLLSRDLMPIITEFQPGCMYEDMLVFTRDFIKTKPLDIHAPDGRIDPKRVGQVVSFYFERWLVENSDFARLPRLFASLEYMAPAVMYFAMAKTNYSLLDYLHKEIDLQLFLPCNFIDLAAEVNNLAVLSYHHTRGHRDCTTAAMDFASRHGNLEMVHFLHSNYPTIGCTEDALRRAVGNGHVAVVDFLARHQLPSQEIYRVGFGTTELFDKVAADGRLEMLQFLYSLGWNGSGNGLASAVRQEHVKVVEWLVQHVTTGPAMQVAADEGNLKLLILLHEQTPSDYNRGLINLDKAAANGHLAVLEYLHAHGATCTPKAMDVAIDNGHMEVVRWLCANQTEGCAANTLQLAADRGDLKLLALLHPPTGNCLDCINMDKAAANGYQDVVQYLHVHGGTCSTDAIDFATENDHLDVVQWLCENRTEGCTIKALQVAADRGKRKLFDLLRGHNKGEHDRIKMDTAAANGYIDILEYLHDHGATCTTDAMDLAAGKGHFEVVQWLDAMRTEGCTVNAMDVAAGRNDRAMVEYLFNASCSEPECSTKAMDNAAAGGHLDMLQWLRMNTTAGCTNDAVDQAARGNHWDVVKWLFANCKVDGSAKGPELAASNGHLELAKRLLEIRHLPCTTQVAISVARYGDVNLLQWLVEKYSHVATPHLLQSAVRGGHEATVEWVLCNVQRVCPGCAMDEAKDNERIARLLDAASNPRCRICRAVQASKLLLQRVRRRLNEKAT</sequence>
<dbReference type="PANTHER" id="PTHR46586">
    <property type="entry name" value="ANKYRIN REPEAT-CONTAINING PROTEIN"/>
    <property type="match status" value="1"/>
</dbReference>
<keyword evidence="3" id="KW-1185">Reference proteome</keyword>
<dbReference type="InterPro" id="IPR052050">
    <property type="entry name" value="SecEffector_AnkRepeat"/>
</dbReference>
<evidence type="ECO:0000313" key="3">
    <source>
        <dbReference type="Proteomes" id="UP000332933"/>
    </source>
</evidence>
<reference evidence="2 3" key="1">
    <citation type="submission" date="2019-03" db="EMBL/GenBank/DDBJ databases">
        <authorList>
            <person name="Gaulin E."/>
            <person name="Dumas B."/>
        </authorList>
    </citation>
    <scope>NUCLEOTIDE SEQUENCE [LARGE SCALE GENOMIC DNA]</scope>
    <source>
        <strain evidence="2">CBS 568.67</strain>
    </source>
</reference>
<dbReference type="Pfam" id="PF13637">
    <property type="entry name" value="Ank_4"/>
    <property type="match status" value="3"/>
</dbReference>
<protein>
    <submittedName>
        <fullName evidence="2">Aste57867_3767 protein</fullName>
    </submittedName>
</protein>
<dbReference type="InterPro" id="IPR002110">
    <property type="entry name" value="Ankyrin_rpt"/>
</dbReference>
<dbReference type="Proteomes" id="UP000332933">
    <property type="component" value="Unassembled WGS sequence"/>
</dbReference>
<dbReference type="SUPFAM" id="SSF48403">
    <property type="entry name" value="Ankyrin repeat"/>
    <property type="match status" value="2"/>
</dbReference>
<dbReference type="OrthoDB" id="543798at2759"/>
<accession>A0A485KE70</accession>
<reference evidence="1" key="2">
    <citation type="submission" date="2019-06" db="EMBL/GenBank/DDBJ databases">
        <title>Genomics analysis of Aphanomyces spp. identifies a new class of oomycete effector associated with host adaptation.</title>
        <authorList>
            <person name="Gaulin E."/>
        </authorList>
    </citation>
    <scope>NUCLEOTIDE SEQUENCE</scope>
    <source>
        <strain evidence="1">CBS 578.67</strain>
    </source>
</reference>
<dbReference type="InterPro" id="IPR036770">
    <property type="entry name" value="Ankyrin_rpt-contain_sf"/>
</dbReference>
<dbReference type="SMART" id="SM00248">
    <property type="entry name" value="ANK"/>
    <property type="match status" value="5"/>
</dbReference>
<evidence type="ECO:0000313" key="1">
    <source>
        <dbReference type="EMBL" id="KAF0714645.1"/>
    </source>
</evidence>
<proteinExistence type="predicted"/>
<dbReference type="EMBL" id="CAADRA010000739">
    <property type="protein sequence ID" value="VFT80918.1"/>
    <property type="molecule type" value="Genomic_DNA"/>
</dbReference>
<dbReference type="Gene3D" id="1.25.40.20">
    <property type="entry name" value="Ankyrin repeat-containing domain"/>
    <property type="match status" value="4"/>
</dbReference>
<evidence type="ECO:0000313" key="2">
    <source>
        <dbReference type="EMBL" id="VFT80918.1"/>
    </source>
</evidence>
<dbReference type="PANTHER" id="PTHR46586:SF3">
    <property type="entry name" value="ANKYRIN REPEAT-CONTAINING PROTEIN"/>
    <property type="match status" value="1"/>
</dbReference>
<organism evidence="2 3">
    <name type="scientific">Aphanomyces stellatus</name>
    <dbReference type="NCBI Taxonomy" id="120398"/>
    <lineage>
        <taxon>Eukaryota</taxon>
        <taxon>Sar</taxon>
        <taxon>Stramenopiles</taxon>
        <taxon>Oomycota</taxon>
        <taxon>Saprolegniomycetes</taxon>
        <taxon>Saprolegniales</taxon>
        <taxon>Verrucalvaceae</taxon>
        <taxon>Aphanomyces</taxon>
    </lineage>
</organism>